<evidence type="ECO:0000313" key="11">
    <source>
        <dbReference type="Proteomes" id="UP000199047"/>
    </source>
</evidence>
<dbReference type="SUPFAM" id="SSF53448">
    <property type="entry name" value="Nucleotide-diphospho-sugar transferases"/>
    <property type="match status" value="1"/>
</dbReference>
<evidence type="ECO:0000256" key="4">
    <source>
        <dbReference type="ARBA" id="ARBA00022692"/>
    </source>
</evidence>
<evidence type="ECO:0000313" key="9">
    <source>
        <dbReference type="EMBL" id="CUW19188.1"/>
    </source>
</evidence>
<comment type="subcellular location">
    <subcellularLocation>
        <location evidence="1">Membrane</location>
        <topology evidence="1">Multi-pass membrane protein</topology>
    </subcellularLocation>
</comment>
<dbReference type="InterPro" id="IPR001173">
    <property type="entry name" value="Glyco_trans_2-like"/>
</dbReference>
<evidence type="ECO:0000256" key="3">
    <source>
        <dbReference type="ARBA" id="ARBA00022679"/>
    </source>
</evidence>
<dbReference type="Gene3D" id="3.90.550.10">
    <property type="entry name" value="Spore Coat Polysaccharide Biosynthesis Protein SpsA, Chain A"/>
    <property type="match status" value="1"/>
</dbReference>
<keyword evidence="3" id="KW-0808">Transferase</keyword>
<evidence type="ECO:0000313" key="8">
    <source>
        <dbReference type="EMBL" id="CUW05307.1"/>
    </source>
</evidence>
<dbReference type="Pfam" id="PF00535">
    <property type="entry name" value="Glycos_transf_2"/>
    <property type="match status" value="1"/>
</dbReference>
<evidence type="ECO:0000259" key="7">
    <source>
        <dbReference type="Pfam" id="PF00535"/>
    </source>
</evidence>
<dbReference type="GO" id="GO:0016757">
    <property type="term" value="F:glycosyltransferase activity"/>
    <property type="evidence" value="ECO:0007669"/>
    <property type="project" value="UniProtKB-KW"/>
</dbReference>
<evidence type="ECO:0000256" key="5">
    <source>
        <dbReference type="ARBA" id="ARBA00022989"/>
    </source>
</evidence>
<evidence type="ECO:0000256" key="6">
    <source>
        <dbReference type="ARBA" id="ARBA00023136"/>
    </source>
</evidence>
<reference evidence="10 11" key="1">
    <citation type="submission" date="2015-12" db="EMBL/GenBank/DDBJ databases">
        <authorList>
            <person name="Andreevskaya M."/>
        </authorList>
    </citation>
    <scope>NUCLEOTIDE SEQUENCE [LARGE SCALE GENOMIC DNA]</scope>
    <source>
        <strain evidence="8 11">KSL4-2</strain>
        <strain evidence="9 10">PL111</strain>
    </source>
</reference>
<keyword evidence="11" id="KW-1185">Reference proteome</keyword>
<proteinExistence type="predicted"/>
<dbReference type="InterPro" id="IPR029044">
    <property type="entry name" value="Nucleotide-diphossugar_trans"/>
</dbReference>
<keyword evidence="5" id="KW-1133">Transmembrane helix</keyword>
<dbReference type="Proteomes" id="UP000198868">
    <property type="component" value="Unassembled WGS sequence"/>
</dbReference>
<dbReference type="EMBL" id="FBTB01000005">
    <property type="protein sequence ID" value="CUW05307.1"/>
    <property type="molecule type" value="Genomic_DNA"/>
</dbReference>
<dbReference type="GO" id="GO:0005886">
    <property type="term" value="C:plasma membrane"/>
    <property type="evidence" value="ECO:0007669"/>
    <property type="project" value="TreeGrafter"/>
</dbReference>
<keyword evidence="2" id="KW-0328">Glycosyltransferase</keyword>
<name>A0AAN2QWK4_9LACO</name>
<dbReference type="PANTHER" id="PTHR48090">
    <property type="entry name" value="UNDECAPRENYL-PHOSPHATE 4-DEOXY-4-FORMAMIDO-L-ARABINOSE TRANSFERASE-RELATED"/>
    <property type="match status" value="1"/>
</dbReference>
<dbReference type="InterPro" id="IPR050256">
    <property type="entry name" value="Glycosyltransferase_2"/>
</dbReference>
<dbReference type="EMBL" id="FBTU01000026">
    <property type="protein sequence ID" value="CUW19188.1"/>
    <property type="molecule type" value="Genomic_DNA"/>
</dbReference>
<sequence>MYNKKLTIVIPAYNEDEVLMNSVYRLLNVKDQILEKYEAITTANILIIDDGSNDQTWPIIERLHNENRQIGGLQFSRNFGHQAALIAGLNEAVKTADCYCYN</sequence>
<dbReference type="AlphaFoldDB" id="A0AAN2QWK4"/>
<keyword evidence="4" id="KW-0812">Transmembrane</keyword>
<keyword evidence="6" id="KW-0472">Membrane</keyword>
<gene>
    <name evidence="8" type="ORF">KSL4_0102</name>
    <name evidence="9" type="ORF">PL111_1027</name>
</gene>
<evidence type="ECO:0000256" key="1">
    <source>
        <dbReference type="ARBA" id="ARBA00004141"/>
    </source>
</evidence>
<feature type="domain" description="Glycosyltransferase 2-like" evidence="7">
    <location>
        <begin position="7"/>
        <end position="92"/>
    </location>
</feature>
<dbReference type="PANTHER" id="PTHR48090:SF1">
    <property type="entry name" value="PROPHAGE BACTOPRENOL GLUCOSYL TRANSFERASE HOMOLOG"/>
    <property type="match status" value="1"/>
</dbReference>
<accession>A0AAN2QWK4</accession>
<evidence type="ECO:0000313" key="10">
    <source>
        <dbReference type="Proteomes" id="UP000198868"/>
    </source>
</evidence>
<organism evidence="9 10">
    <name type="scientific">Leuconostoc inhae</name>
    <dbReference type="NCBI Taxonomy" id="178001"/>
    <lineage>
        <taxon>Bacteria</taxon>
        <taxon>Bacillati</taxon>
        <taxon>Bacillota</taxon>
        <taxon>Bacilli</taxon>
        <taxon>Lactobacillales</taxon>
        <taxon>Lactobacillaceae</taxon>
        <taxon>Leuconostoc</taxon>
    </lineage>
</organism>
<protein>
    <submittedName>
        <fullName evidence="9">Glycosyltransferase</fullName>
    </submittedName>
</protein>
<comment type="caution">
    <text evidence="9">The sequence shown here is derived from an EMBL/GenBank/DDBJ whole genome shotgun (WGS) entry which is preliminary data.</text>
</comment>
<dbReference type="Proteomes" id="UP000199047">
    <property type="component" value="Unassembled WGS sequence"/>
</dbReference>
<evidence type="ECO:0000256" key="2">
    <source>
        <dbReference type="ARBA" id="ARBA00022676"/>
    </source>
</evidence>